<gene>
    <name evidence="3" type="ORF">UFOVP1204_67</name>
    <name evidence="1" type="ORF">UFOVP473_34</name>
    <name evidence="2" type="ORF">UFOVP983_34</name>
</gene>
<evidence type="ECO:0000313" key="1">
    <source>
        <dbReference type="EMBL" id="CAB4145760.1"/>
    </source>
</evidence>
<evidence type="ECO:0000313" key="3">
    <source>
        <dbReference type="EMBL" id="CAB4190396.1"/>
    </source>
</evidence>
<accession>A0A6J5ML46</accession>
<sequence length="146" mass="16282">MSNLMTHAENEMRIAGLYDADSDYGGMIPDAVLKMMKVFADEGHSGMSASLVISIFQKIARYEPLTPLTGADDEWHEPSPGTFQNVRCSHVFKDGKDGQAYDINGKVFRYPNGACYTGRDSRVFIDFPYTPTREFVDVPDDDETAP</sequence>
<name>A0A6J5ML46_9CAUD</name>
<reference evidence="1" key="1">
    <citation type="submission" date="2020-04" db="EMBL/GenBank/DDBJ databases">
        <authorList>
            <person name="Chiriac C."/>
            <person name="Salcher M."/>
            <person name="Ghai R."/>
            <person name="Kavagutti S V."/>
        </authorList>
    </citation>
    <scope>NUCLEOTIDE SEQUENCE</scope>
</reference>
<organism evidence="1">
    <name type="scientific">uncultured Caudovirales phage</name>
    <dbReference type="NCBI Taxonomy" id="2100421"/>
    <lineage>
        <taxon>Viruses</taxon>
        <taxon>Duplodnaviria</taxon>
        <taxon>Heunggongvirae</taxon>
        <taxon>Uroviricota</taxon>
        <taxon>Caudoviricetes</taxon>
        <taxon>Peduoviridae</taxon>
        <taxon>Maltschvirus</taxon>
        <taxon>Maltschvirus maltsch</taxon>
    </lineage>
</organism>
<dbReference type="EMBL" id="LR796459">
    <property type="protein sequence ID" value="CAB4145760.1"/>
    <property type="molecule type" value="Genomic_DNA"/>
</dbReference>
<protein>
    <submittedName>
        <fullName evidence="1">Uncharacterized protein</fullName>
    </submittedName>
</protein>
<dbReference type="InterPro" id="IPR057383">
    <property type="entry name" value="Tad3"/>
</dbReference>
<evidence type="ECO:0000313" key="2">
    <source>
        <dbReference type="EMBL" id="CAB4176544.1"/>
    </source>
</evidence>
<dbReference type="Pfam" id="PF25185">
    <property type="entry name" value="Tad3"/>
    <property type="match status" value="1"/>
</dbReference>
<dbReference type="EMBL" id="LR796939">
    <property type="protein sequence ID" value="CAB4176544.1"/>
    <property type="molecule type" value="Genomic_DNA"/>
</dbReference>
<proteinExistence type="predicted"/>
<dbReference type="EMBL" id="LR797150">
    <property type="protein sequence ID" value="CAB4190396.1"/>
    <property type="molecule type" value="Genomic_DNA"/>
</dbReference>